<dbReference type="GO" id="GO:0055085">
    <property type="term" value="P:transmembrane transport"/>
    <property type="evidence" value="ECO:0007669"/>
    <property type="project" value="InterPro"/>
</dbReference>
<dbReference type="STRING" id="364200.SAMN04488515_1198"/>
<keyword evidence="5" id="KW-0813">Transport</keyword>
<evidence type="ECO:0000256" key="2">
    <source>
        <dbReference type="ARBA" id="ARBA00022692"/>
    </source>
</evidence>
<evidence type="ECO:0000259" key="6">
    <source>
        <dbReference type="PROSITE" id="PS50928"/>
    </source>
</evidence>
<evidence type="ECO:0000256" key="4">
    <source>
        <dbReference type="ARBA" id="ARBA00023136"/>
    </source>
</evidence>
<dbReference type="PANTHER" id="PTHR43632">
    <property type="entry name" value="PERMEASE COMPONENT OF TUNGSTATE ABC TRANSPORTER"/>
    <property type="match status" value="1"/>
</dbReference>
<dbReference type="NCBIfam" id="NF038017">
    <property type="entry name" value="ABC_perm1"/>
    <property type="match status" value="1"/>
</dbReference>
<dbReference type="EMBL" id="FOIZ01000001">
    <property type="protein sequence ID" value="SEW13000.1"/>
    <property type="molecule type" value="Genomic_DNA"/>
</dbReference>
<reference evidence="7 8" key="1">
    <citation type="submission" date="2016-10" db="EMBL/GenBank/DDBJ databases">
        <authorList>
            <person name="de Groot N.N."/>
        </authorList>
    </citation>
    <scope>NUCLEOTIDE SEQUENCE [LARGE SCALE GENOMIC DNA]</scope>
    <source>
        <strain evidence="7 8">DSM 17925</strain>
    </source>
</reference>
<proteinExistence type="inferred from homology"/>
<organism evidence="7 8">
    <name type="scientific">Cognatiyoonia koreensis</name>
    <dbReference type="NCBI Taxonomy" id="364200"/>
    <lineage>
        <taxon>Bacteria</taxon>
        <taxon>Pseudomonadati</taxon>
        <taxon>Pseudomonadota</taxon>
        <taxon>Alphaproteobacteria</taxon>
        <taxon>Rhodobacterales</taxon>
        <taxon>Paracoccaceae</taxon>
        <taxon>Cognatiyoonia</taxon>
    </lineage>
</organism>
<dbReference type="RefSeq" id="WP_089991456.1">
    <property type="nucleotide sequence ID" value="NZ_FOIZ01000001.1"/>
</dbReference>
<feature type="transmembrane region" description="Helical" evidence="5">
    <location>
        <begin position="97"/>
        <end position="118"/>
    </location>
</feature>
<dbReference type="SUPFAM" id="SSF161098">
    <property type="entry name" value="MetI-like"/>
    <property type="match status" value="1"/>
</dbReference>
<dbReference type="InterPro" id="IPR049783">
    <property type="entry name" value="ABC_perm_TupB-like"/>
</dbReference>
<dbReference type="PROSITE" id="PS50928">
    <property type="entry name" value="ABC_TM1"/>
    <property type="match status" value="1"/>
</dbReference>
<feature type="transmembrane region" description="Helical" evidence="5">
    <location>
        <begin position="61"/>
        <end position="85"/>
    </location>
</feature>
<dbReference type="Gene3D" id="1.10.3720.10">
    <property type="entry name" value="MetI-like"/>
    <property type="match status" value="1"/>
</dbReference>
<dbReference type="CDD" id="cd06261">
    <property type="entry name" value="TM_PBP2"/>
    <property type="match status" value="1"/>
</dbReference>
<accession>A0A1I0PH22</accession>
<comment type="similarity">
    <text evidence="5">Belongs to the binding-protein-dependent transport system permease family.</text>
</comment>
<keyword evidence="8" id="KW-1185">Reference proteome</keyword>
<evidence type="ECO:0000256" key="3">
    <source>
        <dbReference type="ARBA" id="ARBA00022989"/>
    </source>
</evidence>
<evidence type="ECO:0000313" key="7">
    <source>
        <dbReference type="EMBL" id="SEW13000.1"/>
    </source>
</evidence>
<protein>
    <submittedName>
        <fullName evidence="7">Tungstate transport system permease protein</fullName>
    </submittedName>
</protein>
<dbReference type="InterPro" id="IPR000515">
    <property type="entry name" value="MetI-like"/>
</dbReference>
<dbReference type="InterPro" id="IPR035906">
    <property type="entry name" value="MetI-like_sf"/>
</dbReference>
<name>A0A1I0PH22_9RHOB</name>
<dbReference type="PANTHER" id="PTHR43632:SF1">
    <property type="entry name" value="PERMEASE COMPONENT OF TUNGSTATE ABC TRANSPORTER"/>
    <property type="match status" value="1"/>
</dbReference>
<dbReference type="GO" id="GO:0005886">
    <property type="term" value="C:plasma membrane"/>
    <property type="evidence" value="ECO:0007669"/>
    <property type="project" value="UniProtKB-SubCell"/>
</dbReference>
<dbReference type="OrthoDB" id="9781724at2"/>
<keyword evidence="3 5" id="KW-1133">Transmembrane helix</keyword>
<gene>
    <name evidence="7" type="ORF">SAMN04488515_1198</name>
</gene>
<feature type="domain" description="ABC transmembrane type-1" evidence="6">
    <location>
        <begin position="26"/>
        <end position="222"/>
    </location>
</feature>
<dbReference type="AlphaFoldDB" id="A0A1I0PH22"/>
<keyword evidence="4 5" id="KW-0472">Membrane</keyword>
<dbReference type="Pfam" id="PF00528">
    <property type="entry name" value="BPD_transp_1"/>
    <property type="match status" value="1"/>
</dbReference>
<sequence>MQDFAAAFSHAFALILSGDADLLQIIGLSLQVTISAVFVSCVLGLPLGAFLAVARFPGRQLIVILTNAAMGFPPVVVGLMLYLLFSQAGPLAVLDLLYTPTAMIVAQTVLVTPIITALTRSAITDLMQEHGETLLAMRASKWQQITTLLVEARPALMTAALAGLGRAFAEVGAVMIVGGNISHVTRVMTTAIALETSRGELALALALGIILLGLSLLINAAAIGLRPRMLGHVHAR</sequence>
<evidence type="ECO:0000256" key="1">
    <source>
        <dbReference type="ARBA" id="ARBA00004651"/>
    </source>
</evidence>
<feature type="transmembrane region" description="Helical" evidence="5">
    <location>
        <begin position="201"/>
        <end position="225"/>
    </location>
</feature>
<evidence type="ECO:0000256" key="5">
    <source>
        <dbReference type="RuleBase" id="RU363032"/>
    </source>
</evidence>
<feature type="transmembrane region" description="Helical" evidence="5">
    <location>
        <begin position="30"/>
        <end position="54"/>
    </location>
</feature>
<comment type="subcellular location">
    <subcellularLocation>
        <location evidence="1 5">Cell membrane</location>
        <topology evidence="1 5">Multi-pass membrane protein</topology>
    </subcellularLocation>
</comment>
<evidence type="ECO:0000313" key="8">
    <source>
        <dbReference type="Proteomes" id="UP000199167"/>
    </source>
</evidence>
<dbReference type="Proteomes" id="UP000199167">
    <property type="component" value="Unassembled WGS sequence"/>
</dbReference>
<keyword evidence="2 5" id="KW-0812">Transmembrane</keyword>